<dbReference type="CDD" id="cd18809">
    <property type="entry name" value="SF1_C_RecD"/>
    <property type="match status" value="1"/>
</dbReference>
<dbReference type="GO" id="GO:0000723">
    <property type="term" value="P:telomere maintenance"/>
    <property type="evidence" value="ECO:0007669"/>
    <property type="project" value="InterPro"/>
</dbReference>
<dbReference type="Pfam" id="PF05970">
    <property type="entry name" value="PIF1"/>
    <property type="match status" value="1"/>
</dbReference>
<organism evidence="3 4">
    <name type="scientific">Geodia barretti</name>
    <name type="common">Barrett's horny sponge</name>
    <dbReference type="NCBI Taxonomy" id="519541"/>
    <lineage>
        <taxon>Eukaryota</taxon>
        <taxon>Metazoa</taxon>
        <taxon>Porifera</taxon>
        <taxon>Demospongiae</taxon>
        <taxon>Heteroscleromorpha</taxon>
        <taxon>Tetractinellida</taxon>
        <taxon>Astrophorina</taxon>
        <taxon>Geodiidae</taxon>
        <taxon>Geodia</taxon>
    </lineage>
</organism>
<dbReference type="GO" id="GO:0006281">
    <property type="term" value="P:DNA repair"/>
    <property type="evidence" value="ECO:0007669"/>
    <property type="project" value="UniProtKB-KW"/>
</dbReference>
<dbReference type="SUPFAM" id="SSF52540">
    <property type="entry name" value="P-loop containing nucleoside triphosphate hydrolases"/>
    <property type="match status" value="1"/>
</dbReference>
<accession>A0AA35U2Q8</accession>
<reference evidence="3" key="1">
    <citation type="submission" date="2023-03" db="EMBL/GenBank/DDBJ databases">
        <authorList>
            <person name="Steffen K."/>
            <person name="Cardenas P."/>
        </authorList>
    </citation>
    <scope>NUCLEOTIDE SEQUENCE</scope>
</reference>
<dbReference type="InterPro" id="IPR051055">
    <property type="entry name" value="PIF1_helicase"/>
</dbReference>
<dbReference type="Proteomes" id="UP001174909">
    <property type="component" value="Unassembled WGS sequence"/>
</dbReference>
<gene>
    <name evidence="3" type="ORF">GBAR_LOCUS31702</name>
</gene>
<dbReference type="PANTHER" id="PTHR47642:SF5">
    <property type="entry name" value="ATP-DEPENDENT DNA HELICASE"/>
    <property type="match status" value="1"/>
</dbReference>
<keyword evidence="1" id="KW-0547">Nucleotide-binding</keyword>
<keyword evidence="1" id="KW-0234">DNA repair</keyword>
<evidence type="ECO:0000259" key="2">
    <source>
        <dbReference type="Pfam" id="PF05970"/>
    </source>
</evidence>
<comment type="caution">
    <text evidence="3">The sequence shown here is derived from an EMBL/GenBank/DDBJ whole genome shotgun (WGS) entry which is preliminary data.</text>
</comment>
<comment type="similarity">
    <text evidence="1">Belongs to the helicase family.</text>
</comment>
<keyword evidence="1" id="KW-0067">ATP-binding</keyword>
<proteinExistence type="inferred from homology"/>
<evidence type="ECO:0000256" key="1">
    <source>
        <dbReference type="RuleBase" id="RU363044"/>
    </source>
</evidence>
<keyword evidence="4" id="KW-1185">Reference proteome</keyword>
<comment type="cofactor">
    <cofactor evidence="1">
        <name>Mg(2+)</name>
        <dbReference type="ChEBI" id="CHEBI:18420"/>
    </cofactor>
</comment>
<dbReference type="PANTHER" id="PTHR47642">
    <property type="entry name" value="ATP-DEPENDENT DNA HELICASE"/>
    <property type="match status" value="1"/>
</dbReference>
<keyword evidence="1" id="KW-0378">Hydrolase</keyword>
<dbReference type="InterPro" id="IPR010285">
    <property type="entry name" value="DNA_helicase_pif1-like_DEAD"/>
</dbReference>
<evidence type="ECO:0000313" key="3">
    <source>
        <dbReference type="EMBL" id="CAI8058309.1"/>
    </source>
</evidence>
<dbReference type="GO" id="GO:0006310">
    <property type="term" value="P:DNA recombination"/>
    <property type="evidence" value="ECO:0007669"/>
    <property type="project" value="UniProtKB-KW"/>
</dbReference>
<dbReference type="GO" id="GO:0043139">
    <property type="term" value="F:5'-3' DNA helicase activity"/>
    <property type="evidence" value="ECO:0007669"/>
    <property type="project" value="UniProtKB-EC"/>
</dbReference>
<dbReference type="AlphaFoldDB" id="A0AA35U2Q8"/>
<dbReference type="Gene3D" id="3.40.50.300">
    <property type="entry name" value="P-loop containing nucleotide triphosphate hydrolases"/>
    <property type="match status" value="1"/>
</dbReference>
<feature type="domain" description="DNA helicase Pif1-like DEAD-box helicase" evidence="2">
    <location>
        <begin position="1"/>
        <end position="104"/>
    </location>
</feature>
<dbReference type="GO" id="GO:0005524">
    <property type="term" value="F:ATP binding"/>
    <property type="evidence" value="ECO:0007669"/>
    <property type="project" value="UniProtKB-KW"/>
</dbReference>
<sequence>MVGRKTFGQVDRRLRQAFPHNSQEVFGGCSCLLFGDFGQLPPVMDLPLYTTDSRSELSDQGRAAYQTFQLAVVLDQVMRQAGQGPEQVKFRDVLLRLRDAKVTVANWNHLMTRTPTRVQDLSPFSTSLHLIPTVEAVVEYNVAQLQASGQPIATIKAVHTGPNAAKAPADNAGGLEAVICLARTGELPDLPIAVMVSFHSYSGHTFPDGTVPITPLRRSWSSSGGPCSRLQLPLKLAWAVTIHKSQGLTLDKVVIDVGKREFSTGLTFVACSRVHCLQDLLFTPPFPYQRLSSLSNSSRLKDRQEEDQRLLSLQPSTTQYFTSTTI</sequence>
<keyword evidence="1" id="KW-0227">DNA damage</keyword>
<keyword evidence="1" id="KW-0233">DNA recombination</keyword>
<protein>
    <recommendedName>
        <fullName evidence="1">ATP-dependent DNA helicase</fullName>
        <ecNumber evidence="1">5.6.2.3</ecNumber>
    </recommendedName>
</protein>
<dbReference type="EC" id="5.6.2.3" evidence="1"/>
<dbReference type="EMBL" id="CASHTH010004502">
    <property type="protein sequence ID" value="CAI8058309.1"/>
    <property type="molecule type" value="Genomic_DNA"/>
</dbReference>
<evidence type="ECO:0000313" key="4">
    <source>
        <dbReference type="Proteomes" id="UP001174909"/>
    </source>
</evidence>
<comment type="catalytic activity">
    <reaction evidence="1">
        <text>ATP + H2O = ADP + phosphate + H(+)</text>
        <dbReference type="Rhea" id="RHEA:13065"/>
        <dbReference type="ChEBI" id="CHEBI:15377"/>
        <dbReference type="ChEBI" id="CHEBI:15378"/>
        <dbReference type="ChEBI" id="CHEBI:30616"/>
        <dbReference type="ChEBI" id="CHEBI:43474"/>
        <dbReference type="ChEBI" id="CHEBI:456216"/>
        <dbReference type="EC" id="5.6.2.3"/>
    </reaction>
</comment>
<keyword evidence="1 3" id="KW-0347">Helicase</keyword>
<dbReference type="GO" id="GO:0016787">
    <property type="term" value="F:hydrolase activity"/>
    <property type="evidence" value="ECO:0007669"/>
    <property type="project" value="UniProtKB-KW"/>
</dbReference>
<dbReference type="InterPro" id="IPR027417">
    <property type="entry name" value="P-loop_NTPase"/>
</dbReference>
<name>A0AA35U2Q8_GEOBA</name>